<feature type="signal peptide" evidence="2">
    <location>
        <begin position="1"/>
        <end position="20"/>
    </location>
</feature>
<protein>
    <submittedName>
        <fullName evidence="4">G_PROTEIN_RECEP_F2_3 domain-containing protein</fullName>
    </submittedName>
</protein>
<evidence type="ECO:0000256" key="2">
    <source>
        <dbReference type="SAM" id="SignalP"/>
    </source>
</evidence>
<feature type="region of interest" description="Disordered" evidence="1">
    <location>
        <begin position="287"/>
        <end position="313"/>
    </location>
</feature>
<keyword evidence="2" id="KW-0732">Signal</keyword>
<dbReference type="WBParaSite" id="L893_g5186.t1">
    <property type="protein sequence ID" value="L893_g5186.t1"/>
    <property type="gene ID" value="L893_g5186"/>
</dbReference>
<name>A0A1I8AF92_9BILA</name>
<sequence length="313" mass="34527">MIKLIILSVSLCFFAPTVLSEDLCVATWASWTEWSLCSGPEDMRFRWRMCTTKGPNCLPLMDRLCGGQETEEESRRCEEAHIHKREVTSAPAICSTVGEWTEWTQWTLCAPSGVQRRDRYCQFVPVGCKMGQGFMCNETENSYHDSRSCGGSSDLPPLTSLGYLTSTTAMTSPKGGGQSFATSSPLQTATPPDFEVSTTGGVVEGKSTSIPPVTHDFGSLNSEFLHVIFHRVSSFTSYYNHSCSGNNYYRKSAYNDNDSSGIIYGLRYGHSDRSFCLLLVKESLNGPTGHRGRSARRHVETVASGSDTEHAKN</sequence>
<accession>A0A1I8AF92</accession>
<feature type="chain" id="PRO_5009314639" evidence="2">
    <location>
        <begin position="21"/>
        <end position="313"/>
    </location>
</feature>
<proteinExistence type="predicted"/>
<feature type="compositionally biased region" description="Polar residues" evidence="1">
    <location>
        <begin position="179"/>
        <end position="191"/>
    </location>
</feature>
<keyword evidence="3" id="KW-1185">Reference proteome</keyword>
<dbReference type="InterPro" id="IPR000884">
    <property type="entry name" value="TSP1_rpt"/>
</dbReference>
<evidence type="ECO:0000313" key="4">
    <source>
        <dbReference type="WBParaSite" id="L893_g5186.t1"/>
    </source>
</evidence>
<feature type="region of interest" description="Disordered" evidence="1">
    <location>
        <begin position="171"/>
        <end position="191"/>
    </location>
</feature>
<evidence type="ECO:0000256" key="1">
    <source>
        <dbReference type="SAM" id="MobiDB-lite"/>
    </source>
</evidence>
<organism evidence="3 4">
    <name type="scientific">Steinernema glaseri</name>
    <dbReference type="NCBI Taxonomy" id="37863"/>
    <lineage>
        <taxon>Eukaryota</taxon>
        <taxon>Metazoa</taxon>
        <taxon>Ecdysozoa</taxon>
        <taxon>Nematoda</taxon>
        <taxon>Chromadorea</taxon>
        <taxon>Rhabditida</taxon>
        <taxon>Tylenchina</taxon>
        <taxon>Panagrolaimomorpha</taxon>
        <taxon>Strongyloidoidea</taxon>
        <taxon>Steinernematidae</taxon>
        <taxon>Steinernema</taxon>
    </lineage>
</organism>
<evidence type="ECO:0000313" key="3">
    <source>
        <dbReference type="Proteomes" id="UP000095287"/>
    </source>
</evidence>
<dbReference type="AlphaFoldDB" id="A0A1I8AF92"/>
<dbReference type="PROSITE" id="PS50092">
    <property type="entry name" value="TSP1"/>
    <property type="match status" value="1"/>
</dbReference>
<reference evidence="4" key="1">
    <citation type="submission" date="2016-11" db="UniProtKB">
        <authorList>
            <consortium name="WormBaseParasite"/>
        </authorList>
    </citation>
    <scope>IDENTIFICATION</scope>
</reference>
<dbReference type="Proteomes" id="UP000095287">
    <property type="component" value="Unplaced"/>
</dbReference>